<evidence type="ECO:0000313" key="10">
    <source>
        <dbReference type="Proteomes" id="UP000321787"/>
    </source>
</evidence>
<feature type="transmembrane region" description="Helical" evidence="6">
    <location>
        <begin position="748"/>
        <end position="767"/>
    </location>
</feature>
<organism evidence="9 10">
    <name type="scientific">Aliivibrio fischeri</name>
    <name type="common">Vibrio fischeri</name>
    <dbReference type="NCBI Taxonomy" id="668"/>
    <lineage>
        <taxon>Bacteria</taxon>
        <taxon>Pseudomonadati</taxon>
        <taxon>Pseudomonadota</taxon>
        <taxon>Gammaproteobacteria</taxon>
        <taxon>Vibrionales</taxon>
        <taxon>Vibrionaceae</taxon>
        <taxon>Aliivibrio</taxon>
    </lineage>
</organism>
<name>A0A510UGY3_ALIFS</name>
<evidence type="ECO:0000256" key="4">
    <source>
        <dbReference type="ARBA" id="ARBA00022989"/>
    </source>
</evidence>
<feature type="transmembrane region" description="Helical" evidence="6">
    <location>
        <begin position="661"/>
        <end position="682"/>
    </location>
</feature>
<sequence length="790" mass="87250">MFSNSNWIKPRVLALVWALALLGVAGVFGYQCTTKGALPIETNILALLPDNQQDKVAQQAFDNIANTMSDKVVFVVNQTQGDSKKLIEAVDQFNEELVALPMFDSVTATISPEQQQAWGKFYFPARAQLLTAQQTQQLEQAPEQQVQKVLHALYNPFSGVTGGELENDPFLLFRDYLSGLTQSSGNVQVENGYLIAKHDDKEYVVITADLSGSSYQLSLQQQLPQLLSLESKISKTFSVDIQHTGVIFYAAHGTESAKGEISTIGLGSLIGIIVLVFLVYRSTLPLALALLSISTGLACAYVLTIALFGSIHLFSLVFGASLIGVSIDYAFHFLTDRLHAGKKWNSVMGIQQLFPAITLGLITSLIGYLGMLIAPFPGLQQLSLFSAIGLTAAYFTVVCWYPVLASKPNQYNQIPMQRALSQWLLVWQQPLIRLVLPLSLLIAASFGVYMAKYDDDIRQLQALPQALQQQEREIKAITGVGGSQQLLLVRDSSEEGLLQKLETISTKLDKRSDFGGYQSISRYVPSQKRQQENYQLVKHLYQQQSENYQSVIQQKTALDFSQQYQPLTIDGFLASPISDTVGFLWLGKIDGVFASVITFNQEVNSTELQAFAADNHITYLNKAEEISRLFADYRHRITELLLFAYAAIFLLLLPRYKMKQAFLIVLPPFIAGCAGLAVTVLTGVPLNLFNLLALMLILGIGIDYTLFFAEQNKQSDDSHKESTLLAISLSALTTILSFGLLALSETQAIHSFGITVLTGIIVAWLLAPLSQQNKESKEYINTLSEKKDAS</sequence>
<reference evidence="9 10" key="1">
    <citation type="submission" date="2019-07" db="EMBL/GenBank/DDBJ databases">
        <title>Whole genome shotgun sequence of Aliivibrio fischeri NBRC 101058.</title>
        <authorList>
            <person name="Hosoyama A."/>
            <person name="Uohara A."/>
            <person name="Ohji S."/>
            <person name="Ichikawa N."/>
        </authorList>
    </citation>
    <scope>NUCLEOTIDE SEQUENCE [LARGE SCALE GENOMIC DNA]</scope>
    <source>
        <strain evidence="9 10">NBRC 101058</strain>
    </source>
</reference>
<accession>A0A510UGY3</accession>
<feature type="transmembrane region" description="Helical" evidence="6">
    <location>
        <begin position="382"/>
        <end position="404"/>
    </location>
</feature>
<evidence type="ECO:0000256" key="1">
    <source>
        <dbReference type="ARBA" id="ARBA00004651"/>
    </source>
</evidence>
<feature type="transmembrane region" description="Helical" evidence="6">
    <location>
        <begin position="721"/>
        <end position="742"/>
    </location>
</feature>
<dbReference type="InterPro" id="IPR003392">
    <property type="entry name" value="PTHD_SSD"/>
</dbReference>
<dbReference type="InterPro" id="IPR004869">
    <property type="entry name" value="MMPL_dom"/>
</dbReference>
<keyword evidence="2" id="KW-1003">Cell membrane</keyword>
<feature type="transmembrane region" description="Helical" evidence="6">
    <location>
        <begin position="688"/>
        <end position="709"/>
    </location>
</feature>
<evidence type="ECO:0000256" key="6">
    <source>
        <dbReference type="SAM" id="Phobius"/>
    </source>
</evidence>
<dbReference type="GO" id="GO:0005886">
    <property type="term" value="C:plasma membrane"/>
    <property type="evidence" value="ECO:0007669"/>
    <property type="project" value="UniProtKB-SubCell"/>
</dbReference>
<feature type="transmembrane region" description="Helical" evidence="6">
    <location>
        <begin position="313"/>
        <end position="332"/>
    </location>
</feature>
<dbReference type="Proteomes" id="UP000321787">
    <property type="component" value="Unassembled WGS sequence"/>
</dbReference>
<dbReference type="PANTHER" id="PTHR33406:SF13">
    <property type="entry name" value="MEMBRANE PROTEIN YDFJ"/>
    <property type="match status" value="1"/>
</dbReference>
<dbReference type="Pfam" id="PF03176">
    <property type="entry name" value="MMPL"/>
    <property type="match status" value="1"/>
</dbReference>
<feature type="domain" description="Membrane transport protein MMPL" evidence="8">
    <location>
        <begin position="202"/>
        <end position="420"/>
    </location>
</feature>
<proteinExistence type="predicted"/>
<dbReference type="Gene3D" id="1.20.1640.10">
    <property type="entry name" value="Multidrug efflux transporter AcrB transmembrane domain"/>
    <property type="match status" value="2"/>
</dbReference>
<comment type="subcellular location">
    <subcellularLocation>
        <location evidence="1">Cell membrane</location>
        <topology evidence="1">Multi-pass membrane protein</topology>
    </subcellularLocation>
</comment>
<feature type="transmembrane region" description="Helical" evidence="6">
    <location>
        <begin position="431"/>
        <end position="451"/>
    </location>
</feature>
<dbReference type="EMBL" id="BJTZ01000010">
    <property type="protein sequence ID" value="GEK13863.1"/>
    <property type="molecule type" value="Genomic_DNA"/>
</dbReference>
<comment type="caution">
    <text evidence="9">The sequence shown here is derived from an EMBL/GenBank/DDBJ whole genome shotgun (WGS) entry which is preliminary data.</text>
</comment>
<dbReference type="InterPro" id="IPR050545">
    <property type="entry name" value="Mycobact_MmpL"/>
</dbReference>
<feature type="domain" description="Patched" evidence="7">
    <location>
        <begin position="654"/>
        <end position="765"/>
    </location>
</feature>
<feature type="transmembrane region" description="Helical" evidence="6">
    <location>
        <begin position="287"/>
        <end position="307"/>
    </location>
</feature>
<keyword evidence="4 6" id="KW-1133">Transmembrane helix</keyword>
<dbReference type="PANTHER" id="PTHR33406">
    <property type="entry name" value="MEMBRANE PROTEIN MJ1562-RELATED"/>
    <property type="match status" value="1"/>
</dbReference>
<dbReference type="AlphaFoldDB" id="A0A510UGY3"/>
<keyword evidence="5 6" id="KW-0472">Membrane</keyword>
<evidence type="ECO:0000256" key="3">
    <source>
        <dbReference type="ARBA" id="ARBA00022692"/>
    </source>
</evidence>
<feature type="transmembrane region" description="Helical" evidence="6">
    <location>
        <begin position="261"/>
        <end position="280"/>
    </location>
</feature>
<evidence type="ECO:0000259" key="8">
    <source>
        <dbReference type="Pfam" id="PF03176"/>
    </source>
</evidence>
<evidence type="ECO:0000256" key="5">
    <source>
        <dbReference type="ARBA" id="ARBA00023136"/>
    </source>
</evidence>
<dbReference type="RefSeq" id="WP_146864021.1">
    <property type="nucleotide sequence ID" value="NZ_BJTZ01000010.1"/>
</dbReference>
<evidence type="ECO:0000313" key="9">
    <source>
        <dbReference type="EMBL" id="GEK13863.1"/>
    </source>
</evidence>
<dbReference type="SUPFAM" id="SSF82866">
    <property type="entry name" value="Multidrug efflux transporter AcrB transmembrane domain"/>
    <property type="match status" value="2"/>
</dbReference>
<dbReference type="Pfam" id="PF02460">
    <property type="entry name" value="Patched"/>
    <property type="match status" value="1"/>
</dbReference>
<feature type="transmembrane region" description="Helical" evidence="6">
    <location>
        <begin position="353"/>
        <end position="376"/>
    </location>
</feature>
<keyword evidence="3 6" id="KW-0812">Transmembrane</keyword>
<evidence type="ECO:0000256" key="2">
    <source>
        <dbReference type="ARBA" id="ARBA00022475"/>
    </source>
</evidence>
<evidence type="ECO:0000259" key="7">
    <source>
        <dbReference type="Pfam" id="PF02460"/>
    </source>
</evidence>
<protein>
    <submittedName>
        <fullName evidence="9">Transporter</fullName>
    </submittedName>
</protein>
<feature type="transmembrane region" description="Helical" evidence="6">
    <location>
        <begin position="637"/>
        <end position="654"/>
    </location>
</feature>
<gene>
    <name evidence="9" type="ORF">AFI02nite_18990</name>
</gene>